<keyword evidence="1" id="KW-0472">Membrane</keyword>
<name>A0AAD1CLG1_PHODP</name>
<accession>A0AAD1CLG1</accession>
<feature type="transmembrane region" description="Helical" evidence="1">
    <location>
        <begin position="57"/>
        <end position="77"/>
    </location>
</feature>
<dbReference type="Proteomes" id="UP000218676">
    <property type="component" value="Chromosome 2"/>
</dbReference>
<keyword evidence="1" id="KW-0812">Transmembrane</keyword>
<protein>
    <submittedName>
        <fullName evidence="2">Uncharacterized protein</fullName>
    </submittedName>
</protein>
<keyword evidence="1" id="KW-1133">Transmembrane helix</keyword>
<evidence type="ECO:0000313" key="2">
    <source>
        <dbReference type="EMBL" id="BAX55727.1"/>
    </source>
</evidence>
<dbReference type="AlphaFoldDB" id="A0AAD1CLG1"/>
<organism evidence="2 3">
    <name type="scientific">Photobacterium damsela subsp. piscicida</name>
    <name type="common">Pasteurella piscicida</name>
    <dbReference type="NCBI Taxonomy" id="38294"/>
    <lineage>
        <taxon>Bacteria</taxon>
        <taxon>Pseudomonadati</taxon>
        <taxon>Pseudomonadota</taxon>
        <taxon>Gammaproteobacteria</taxon>
        <taxon>Vibrionales</taxon>
        <taxon>Vibrionaceae</taxon>
        <taxon>Photobacterium</taxon>
    </lineage>
</organism>
<reference evidence="3" key="1">
    <citation type="submission" date="2017-05" db="EMBL/GenBank/DDBJ databases">
        <title>Whole genome sequence of fish pathogenic bacteria, Photobacterium damselae subsp. piscicida, strain 91-197, isolated from hybrid striped bass (Morone sp.) in USA.</title>
        <authorList>
            <person name="Teru Y."/>
            <person name="Hikima J."/>
            <person name="Kono T."/>
            <person name="Sakai M."/>
            <person name="Takano T."/>
            <person name="Hawke J.P."/>
            <person name="Takeyama H."/>
            <person name="Aoki T."/>
        </authorList>
    </citation>
    <scope>NUCLEOTIDE SEQUENCE [LARGE SCALE GENOMIC DNA]</scope>
    <source>
        <strain evidence="3">91-197</strain>
    </source>
</reference>
<feature type="transmembrane region" description="Helical" evidence="1">
    <location>
        <begin position="6"/>
        <end position="25"/>
    </location>
</feature>
<proteinExistence type="predicted"/>
<dbReference type="EMBL" id="AP018046">
    <property type="protein sequence ID" value="BAX55727.1"/>
    <property type="molecule type" value="Genomic_DNA"/>
</dbReference>
<evidence type="ECO:0000313" key="3">
    <source>
        <dbReference type="Proteomes" id="UP000218676"/>
    </source>
</evidence>
<gene>
    <name evidence="2" type="ORF">PDPUS_2_01141</name>
</gene>
<evidence type="ECO:0000256" key="1">
    <source>
        <dbReference type="SAM" id="Phobius"/>
    </source>
</evidence>
<feature type="transmembrane region" description="Helical" evidence="1">
    <location>
        <begin position="32"/>
        <end position="51"/>
    </location>
</feature>
<sequence>MLWFLMVTLPLVLLAIHKLFTLVDWYHDVRKLWIIPGLIGGYCLFSLYSVFDRDALPTLILTIYYLVLMFFAVRFTLSEIRQLNQKNV</sequence>